<evidence type="ECO:0000256" key="6">
    <source>
        <dbReference type="ARBA" id="ARBA00022822"/>
    </source>
</evidence>
<dbReference type="InterPro" id="IPR045186">
    <property type="entry name" value="Indole-3-glycerol_P_synth"/>
</dbReference>
<accession>A0A0F9Q1H5</accession>
<dbReference type="PANTHER" id="PTHR22854">
    <property type="entry name" value="TRYPTOPHAN BIOSYNTHESIS PROTEIN"/>
    <property type="match status" value="1"/>
</dbReference>
<evidence type="ECO:0000256" key="4">
    <source>
        <dbReference type="ARBA" id="ARBA00022605"/>
    </source>
</evidence>
<dbReference type="GO" id="GO:0004425">
    <property type="term" value="F:indole-3-glycerol-phosphate synthase activity"/>
    <property type="evidence" value="ECO:0007669"/>
    <property type="project" value="UniProtKB-EC"/>
</dbReference>
<proteinExistence type="inferred from homology"/>
<dbReference type="PANTHER" id="PTHR22854:SF2">
    <property type="entry name" value="INDOLE-3-GLYCEROL-PHOSPHATE SYNTHASE"/>
    <property type="match status" value="1"/>
</dbReference>
<dbReference type="AlphaFoldDB" id="A0A0F9Q1H5"/>
<dbReference type="NCBIfam" id="NF001377">
    <property type="entry name" value="PRK00278.2-4"/>
    <property type="match status" value="1"/>
</dbReference>
<dbReference type="HAMAP" id="MF_00134_B">
    <property type="entry name" value="IGPS_B"/>
    <property type="match status" value="1"/>
</dbReference>
<gene>
    <name evidence="10" type="ORF">LCGC14_0760180</name>
</gene>
<reference evidence="10" key="1">
    <citation type="journal article" date="2015" name="Nature">
        <title>Complex archaea that bridge the gap between prokaryotes and eukaryotes.</title>
        <authorList>
            <person name="Spang A."/>
            <person name="Saw J.H."/>
            <person name="Jorgensen S.L."/>
            <person name="Zaremba-Niedzwiedzka K."/>
            <person name="Martijn J."/>
            <person name="Lind A.E."/>
            <person name="van Eijk R."/>
            <person name="Schleper C."/>
            <person name="Guy L."/>
            <person name="Ettema T.J."/>
        </authorList>
    </citation>
    <scope>NUCLEOTIDE SEQUENCE</scope>
</reference>
<protein>
    <recommendedName>
        <fullName evidence="3">indole-3-glycerol-phosphate synthase</fullName>
        <ecNumber evidence="3">4.1.1.48</ecNumber>
    </recommendedName>
</protein>
<sequence length="255" mass="28320">MLKEILEAKKKRLESQKAQISLDVLKKRCRLVAAARNFRQALLGQDISVIAEIKKASPSLGDIAPDLDISMTAVSYEEGGASAISVLTEEDYFKGEPSFIKSVKEATRIPVLRKDFIFEEYQIYESKYLGADAVLLIATILEKEVLKQLVDISMSLNIEPLVEAHNEEDIEKTLGTKAKVIGINNRDLKTFETDIKVTQRLISSVGSGKIIVSESGIKSKEDVRWLKSLGVDAILVGESIVRSTNLRKKIESLIK</sequence>
<dbReference type="GO" id="GO:0000162">
    <property type="term" value="P:L-tryptophan biosynthetic process"/>
    <property type="evidence" value="ECO:0007669"/>
    <property type="project" value="UniProtKB-UniPathway"/>
</dbReference>
<evidence type="ECO:0000259" key="9">
    <source>
        <dbReference type="Pfam" id="PF00218"/>
    </source>
</evidence>
<dbReference type="EMBL" id="LAZR01001872">
    <property type="protein sequence ID" value="KKN37765.1"/>
    <property type="molecule type" value="Genomic_DNA"/>
</dbReference>
<feature type="domain" description="Indole-3-glycerol phosphate synthase" evidence="9">
    <location>
        <begin position="2"/>
        <end position="253"/>
    </location>
</feature>
<evidence type="ECO:0000256" key="5">
    <source>
        <dbReference type="ARBA" id="ARBA00022793"/>
    </source>
</evidence>
<dbReference type="InterPro" id="IPR013798">
    <property type="entry name" value="Indole-3-glycerol_P_synth_dom"/>
</dbReference>
<dbReference type="CDD" id="cd00331">
    <property type="entry name" value="IGPS"/>
    <property type="match status" value="1"/>
</dbReference>
<keyword evidence="8" id="KW-0456">Lyase</keyword>
<dbReference type="Pfam" id="PF00218">
    <property type="entry name" value="IGPS"/>
    <property type="match status" value="1"/>
</dbReference>
<dbReference type="Gene3D" id="3.20.20.70">
    <property type="entry name" value="Aldolase class I"/>
    <property type="match status" value="1"/>
</dbReference>
<evidence type="ECO:0000313" key="10">
    <source>
        <dbReference type="EMBL" id="KKN37765.1"/>
    </source>
</evidence>
<dbReference type="UniPathway" id="UPA00035">
    <property type="reaction ID" value="UER00043"/>
</dbReference>
<keyword evidence="7" id="KW-0057">Aromatic amino acid biosynthesis</keyword>
<comment type="catalytic activity">
    <reaction evidence="1">
        <text>1-(2-carboxyphenylamino)-1-deoxy-D-ribulose 5-phosphate + H(+) = (1S,2R)-1-C-(indol-3-yl)glycerol 3-phosphate + CO2 + H2O</text>
        <dbReference type="Rhea" id="RHEA:23476"/>
        <dbReference type="ChEBI" id="CHEBI:15377"/>
        <dbReference type="ChEBI" id="CHEBI:15378"/>
        <dbReference type="ChEBI" id="CHEBI:16526"/>
        <dbReference type="ChEBI" id="CHEBI:58613"/>
        <dbReference type="ChEBI" id="CHEBI:58866"/>
        <dbReference type="EC" id="4.1.1.48"/>
    </reaction>
</comment>
<comment type="pathway">
    <text evidence="2">Amino-acid biosynthesis; L-tryptophan biosynthesis; L-tryptophan from chorismate: step 4/5.</text>
</comment>
<dbReference type="InterPro" id="IPR013785">
    <property type="entry name" value="Aldolase_TIM"/>
</dbReference>
<evidence type="ECO:0000256" key="3">
    <source>
        <dbReference type="ARBA" id="ARBA00012362"/>
    </source>
</evidence>
<evidence type="ECO:0000256" key="1">
    <source>
        <dbReference type="ARBA" id="ARBA00001633"/>
    </source>
</evidence>
<name>A0A0F9Q1H5_9ZZZZ</name>
<keyword evidence="5" id="KW-0210">Decarboxylase</keyword>
<dbReference type="EC" id="4.1.1.48" evidence="3"/>
<dbReference type="GO" id="GO:0004640">
    <property type="term" value="F:phosphoribosylanthranilate isomerase activity"/>
    <property type="evidence" value="ECO:0007669"/>
    <property type="project" value="TreeGrafter"/>
</dbReference>
<evidence type="ECO:0000256" key="8">
    <source>
        <dbReference type="ARBA" id="ARBA00023239"/>
    </source>
</evidence>
<dbReference type="SUPFAM" id="SSF51366">
    <property type="entry name" value="Ribulose-phoshate binding barrel"/>
    <property type="match status" value="1"/>
</dbReference>
<evidence type="ECO:0000256" key="2">
    <source>
        <dbReference type="ARBA" id="ARBA00004696"/>
    </source>
</evidence>
<comment type="caution">
    <text evidence="10">The sequence shown here is derived from an EMBL/GenBank/DDBJ whole genome shotgun (WGS) entry which is preliminary data.</text>
</comment>
<dbReference type="InterPro" id="IPR001468">
    <property type="entry name" value="Indole-3-GlycerolPSynthase_CS"/>
</dbReference>
<keyword evidence="6" id="KW-0822">Tryptophan biosynthesis</keyword>
<keyword evidence="4" id="KW-0028">Amino-acid biosynthesis</keyword>
<organism evidence="10">
    <name type="scientific">marine sediment metagenome</name>
    <dbReference type="NCBI Taxonomy" id="412755"/>
    <lineage>
        <taxon>unclassified sequences</taxon>
        <taxon>metagenomes</taxon>
        <taxon>ecological metagenomes</taxon>
    </lineage>
</organism>
<dbReference type="InterPro" id="IPR011060">
    <property type="entry name" value="RibuloseP-bd_barrel"/>
</dbReference>
<evidence type="ECO:0000256" key="7">
    <source>
        <dbReference type="ARBA" id="ARBA00023141"/>
    </source>
</evidence>
<dbReference type="FunFam" id="3.20.20.70:FF:000024">
    <property type="entry name" value="Indole-3-glycerol phosphate synthase"/>
    <property type="match status" value="1"/>
</dbReference>
<dbReference type="PROSITE" id="PS00614">
    <property type="entry name" value="IGPS"/>
    <property type="match status" value="1"/>
</dbReference>